<dbReference type="AlphaFoldDB" id="A0A1G7GFS0"/>
<proteinExistence type="predicted"/>
<keyword evidence="2" id="KW-1185">Reference proteome</keyword>
<sequence length="317" mass="36177">MVVNYDIVNEDLFKLMSRATDPDAPEPIDCIEFNYPFPLFVFDENEEYVDVLTMRDNVQFSTFLRNLPEDHFISLSYPISGTLFSGELLEINNNEELAEAIEACVKDQYQGNCNFLLKSCLWNVESVTGISEVFQGATFQINDNAIAQLHLENEIYFGTWTTFYIGNALHLNIHFLENEAISDAWNFDWELSYVTPTNIQLTYNTNQEALLRKDCTINCELGIYEVCEEEATPGQAIFNLNNYTVCSYIPNTHDLVSPLQVTFYETESDALLGVNEVSGTAYTNAENPQLLYSRIVYLENEETLFVSEITIEAISCN</sequence>
<protein>
    <submittedName>
        <fullName evidence="1">Uncharacterized protein</fullName>
    </submittedName>
</protein>
<evidence type="ECO:0000313" key="1">
    <source>
        <dbReference type="EMBL" id="SDE86951.1"/>
    </source>
</evidence>
<reference evidence="1 2" key="1">
    <citation type="submission" date="2016-10" db="EMBL/GenBank/DDBJ databases">
        <authorList>
            <person name="de Groot N.N."/>
        </authorList>
    </citation>
    <scope>NUCLEOTIDE SEQUENCE [LARGE SCALE GENOMIC DNA]</scope>
    <source>
        <strain evidence="1 2">DSM 16195</strain>
    </source>
</reference>
<organism evidence="1 2">
    <name type="scientific">Ulvibacter litoralis</name>
    <dbReference type="NCBI Taxonomy" id="227084"/>
    <lineage>
        <taxon>Bacteria</taxon>
        <taxon>Pseudomonadati</taxon>
        <taxon>Bacteroidota</taxon>
        <taxon>Flavobacteriia</taxon>
        <taxon>Flavobacteriales</taxon>
        <taxon>Flavobacteriaceae</taxon>
        <taxon>Ulvibacter</taxon>
    </lineage>
</organism>
<gene>
    <name evidence="1" type="ORF">SAMN05421855_103110</name>
</gene>
<accession>A0A1G7GFS0</accession>
<dbReference type="EMBL" id="FNBA01000003">
    <property type="protein sequence ID" value="SDE86951.1"/>
    <property type="molecule type" value="Genomic_DNA"/>
</dbReference>
<dbReference type="Proteomes" id="UP000199321">
    <property type="component" value="Unassembled WGS sequence"/>
</dbReference>
<dbReference type="STRING" id="227084.SAMN05421855_103110"/>
<evidence type="ECO:0000313" key="2">
    <source>
        <dbReference type="Proteomes" id="UP000199321"/>
    </source>
</evidence>
<name>A0A1G7GFS0_9FLAO</name>